<dbReference type="InterPro" id="IPR013103">
    <property type="entry name" value="RVT_2"/>
</dbReference>
<dbReference type="EMBL" id="SSTD01004937">
    <property type="protein sequence ID" value="TYK22675.1"/>
    <property type="molecule type" value="Genomic_DNA"/>
</dbReference>
<gene>
    <name evidence="2" type="ORF">E5676_scaffold195G001200</name>
</gene>
<name>A0A5D3DGI4_CUCMM</name>
<protein>
    <submittedName>
        <fullName evidence="2">Gag-pol polyprotein</fullName>
    </submittedName>
</protein>
<dbReference type="Pfam" id="PF07727">
    <property type="entry name" value="RVT_2"/>
    <property type="match status" value="1"/>
</dbReference>
<proteinExistence type="predicted"/>
<evidence type="ECO:0000313" key="3">
    <source>
        <dbReference type="Proteomes" id="UP000321947"/>
    </source>
</evidence>
<dbReference type="AlphaFoldDB" id="A0A5D3DGI4"/>
<dbReference type="Proteomes" id="UP000321947">
    <property type="component" value="Unassembled WGS sequence"/>
</dbReference>
<sequence length="205" mass="22813">MWFPPLSVPPTLKIGTLISGCSRHIIGNSLFSTDLKERKTGEVTFGDVIQGKFIARIKKNHPTSSIIGDISNGIIARKKSRPNYAKMSANVYFTSTVEPTNVTGAMKDEQWIKSMQEELVQFEQNQIEGVDFGETFAPVARLEAIRLLLSLACVTQITLFHMDVKTAFLNGYILEEVFVAQPKDLSDLINPDYVCKALYGLKQAP</sequence>
<feature type="domain" description="Reverse transcriptase Ty1/copia-type" evidence="1">
    <location>
        <begin position="117"/>
        <end position="205"/>
    </location>
</feature>
<accession>A0A5D3DGI4</accession>
<evidence type="ECO:0000313" key="2">
    <source>
        <dbReference type="EMBL" id="TYK22675.1"/>
    </source>
</evidence>
<organism evidence="2 3">
    <name type="scientific">Cucumis melo var. makuwa</name>
    <name type="common">Oriental melon</name>
    <dbReference type="NCBI Taxonomy" id="1194695"/>
    <lineage>
        <taxon>Eukaryota</taxon>
        <taxon>Viridiplantae</taxon>
        <taxon>Streptophyta</taxon>
        <taxon>Embryophyta</taxon>
        <taxon>Tracheophyta</taxon>
        <taxon>Spermatophyta</taxon>
        <taxon>Magnoliopsida</taxon>
        <taxon>eudicotyledons</taxon>
        <taxon>Gunneridae</taxon>
        <taxon>Pentapetalae</taxon>
        <taxon>rosids</taxon>
        <taxon>fabids</taxon>
        <taxon>Cucurbitales</taxon>
        <taxon>Cucurbitaceae</taxon>
        <taxon>Benincaseae</taxon>
        <taxon>Cucumis</taxon>
    </lineage>
</organism>
<comment type="caution">
    <text evidence="2">The sequence shown here is derived from an EMBL/GenBank/DDBJ whole genome shotgun (WGS) entry which is preliminary data.</text>
</comment>
<reference evidence="2 3" key="1">
    <citation type="submission" date="2019-08" db="EMBL/GenBank/DDBJ databases">
        <title>Draft genome sequences of two oriental melons (Cucumis melo L. var makuwa).</title>
        <authorList>
            <person name="Kwon S.-Y."/>
        </authorList>
    </citation>
    <scope>NUCLEOTIDE SEQUENCE [LARGE SCALE GENOMIC DNA]</scope>
    <source>
        <strain evidence="3">cv. Chang Bougi</strain>
        <tissue evidence="2">Leaf</tissue>
    </source>
</reference>
<evidence type="ECO:0000259" key="1">
    <source>
        <dbReference type="Pfam" id="PF07727"/>
    </source>
</evidence>